<dbReference type="Gene3D" id="1.10.1870.10">
    <property type="entry name" value="Domain 3, Saccharopine reductase"/>
    <property type="match status" value="1"/>
</dbReference>
<dbReference type="SUPFAM" id="SSF51735">
    <property type="entry name" value="NAD(P)-binding Rossmann-fold domains"/>
    <property type="match status" value="1"/>
</dbReference>
<protein>
    <submittedName>
        <fullName evidence="4">Saccharopine dehydrogenase C-terminal domain-containing protein</fullName>
    </submittedName>
</protein>
<evidence type="ECO:0000256" key="1">
    <source>
        <dbReference type="ARBA" id="ARBA00023002"/>
    </source>
</evidence>
<dbReference type="InterPro" id="IPR005097">
    <property type="entry name" value="Sacchrp_dh_NADP-bd"/>
</dbReference>
<dbReference type="SUPFAM" id="SSF55347">
    <property type="entry name" value="Glyceraldehyde-3-phosphate dehydrogenase-like, C-terminal domain"/>
    <property type="match status" value="1"/>
</dbReference>
<sequence>MRIFRRNPELMKTILILGAGKSSTYLIDYLAGTCSSERQLILADLDLSNAQTKIQNKPFTSAVAINTSEESERKSLIAQADVVISMLPAFMHPTIARDCLELGKHFFTASYESEELRKMKPEIDKKGLLFLNECGLDPGIDHMSAMKIIQEAKNRGEKILSFKSYCGGLLAPESEDNPWKYKFTWNPRNVVLAGQGTSRYIEKGDYKYVPYHRLFGRHETLSFPGLGNFDGYPNRDSLSYRTIYDLENIPTLLRGTLRREGFCKAWDVFVQLGMTEDSYQMELPENCTFRQYLNAFLPWHETLTVEEKLADLIPDLDFPTFEKLQWLGLFDDRALPLAEGSPAKILQAILEKEWALRPEDKDMIVMQHLFEIQTEQGIKKVTSSLVSFGEDSNHTAMAKTVGLPLAIAVDLFLNGEIRESGLHIPVLAELYEPILSELENFGIRFEEKTELIPS</sequence>
<dbReference type="Gene3D" id="3.40.50.720">
    <property type="entry name" value="NAD(P)-binding Rossmann-like Domain"/>
    <property type="match status" value="1"/>
</dbReference>
<evidence type="ECO:0000313" key="5">
    <source>
        <dbReference type="Proteomes" id="UP001338309"/>
    </source>
</evidence>
<proteinExistence type="predicted"/>
<dbReference type="InterPro" id="IPR051168">
    <property type="entry name" value="AASS"/>
</dbReference>
<name>A0ABQ6PNS4_9BACT</name>
<dbReference type="Proteomes" id="UP001338309">
    <property type="component" value="Unassembled WGS sequence"/>
</dbReference>
<organism evidence="4 5">
    <name type="scientific">Algoriphagus confluentis</name>
    <dbReference type="NCBI Taxonomy" id="1697556"/>
    <lineage>
        <taxon>Bacteria</taxon>
        <taxon>Pseudomonadati</taxon>
        <taxon>Bacteroidota</taxon>
        <taxon>Cytophagia</taxon>
        <taxon>Cytophagales</taxon>
        <taxon>Cyclobacteriaceae</taxon>
        <taxon>Algoriphagus</taxon>
    </lineage>
</organism>
<dbReference type="Pfam" id="PF03435">
    <property type="entry name" value="Sacchrp_dh_NADP"/>
    <property type="match status" value="1"/>
</dbReference>
<accession>A0ABQ6PNS4</accession>
<feature type="domain" description="Saccharopine dehydrogenase NADP binding" evidence="2">
    <location>
        <begin position="14"/>
        <end position="129"/>
    </location>
</feature>
<evidence type="ECO:0000259" key="3">
    <source>
        <dbReference type="Pfam" id="PF16653"/>
    </source>
</evidence>
<dbReference type="EMBL" id="BTPD01000004">
    <property type="protein sequence ID" value="GMQ28823.1"/>
    <property type="molecule type" value="Genomic_DNA"/>
</dbReference>
<dbReference type="PANTHER" id="PTHR11133:SF22">
    <property type="entry name" value="ALPHA-AMINOADIPIC SEMIALDEHYDE SYNTHASE, MITOCHONDRIAL"/>
    <property type="match status" value="1"/>
</dbReference>
<keyword evidence="1" id="KW-0560">Oxidoreductase</keyword>
<dbReference type="PANTHER" id="PTHR11133">
    <property type="entry name" value="SACCHAROPINE DEHYDROGENASE"/>
    <property type="match status" value="1"/>
</dbReference>
<dbReference type="Gene3D" id="3.30.360.10">
    <property type="entry name" value="Dihydrodipicolinate Reductase, domain 2"/>
    <property type="match status" value="1"/>
</dbReference>
<comment type="caution">
    <text evidence="4">The sequence shown here is derived from an EMBL/GenBank/DDBJ whole genome shotgun (WGS) entry which is preliminary data.</text>
</comment>
<feature type="domain" description="Saccharopine dehydrogenase-like C-terminal" evidence="3">
    <location>
        <begin position="135"/>
        <end position="443"/>
    </location>
</feature>
<keyword evidence="5" id="KW-1185">Reference proteome</keyword>
<gene>
    <name evidence="4" type="ORF">Aconfl_14660</name>
</gene>
<evidence type="ECO:0000259" key="2">
    <source>
        <dbReference type="Pfam" id="PF03435"/>
    </source>
</evidence>
<dbReference type="InterPro" id="IPR036291">
    <property type="entry name" value="NAD(P)-bd_dom_sf"/>
</dbReference>
<dbReference type="InterPro" id="IPR032095">
    <property type="entry name" value="Sacchrp_dh-like_C"/>
</dbReference>
<dbReference type="Pfam" id="PF16653">
    <property type="entry name" value="Sacchrp_dh_C"/>
    <property type="match status" value="1"/>
</dbReference>
<reference evidence="4 5" key="1">
    <citation type="submission" date="2023-08" db="EMBL/GenBank/DDBJ databases">
        <title>Draft genome sequence of Algoriphagus confluentis.</title>
        <authorList>
            <person name="Takatani N."/>
            <person name="Hosokawa M."/>
            <person name="Sawabe T."/>
        </authorList>
    </citation>
    <scope>NUCLEOTIDE SEQUENCE [LARGE SCALE GENOMIC DNA]</scope>
    <source>
        <strain evidence="4 5">NBRC 111222</strain>
    </source>
</reference>
<evidence type="ECO:0000313" key="4">
    <source>
        <dbReference type="EMBL" id="GMQ28823.1"/>
    </source>
</evidence>